<feature type="transmembrane region" description="Helical" evidence="8">
    <location>
        <begin position="479"/>
        <end position="504"/>
    </location>
</feature>
<evidence type="ECO:0000259" key="9">
    <source>
        <dbReference type="Pfam" id="PF00361"/>
    </source>
</evidence>
<evidence type="ECO:0000256" key="4">
    <source>
        <dbReference type="ARBA" id="ARBA00022989"/>
    </source>
</evidence>
<evidence type="ECO:0000256" key="1">
    <source>
        <dbReference type="ARBA" id="ARBA00004651"/>
    </source>
</evidence>
<feature type="transmembrane region" description="Helical" evidence="8">
    <location>
        <begin position="433"/>
        <end position="458"/>
    </location>
</feature>
<name>A0ABT1Y164_9FIRM</name>
<feature type="transmembrane region" description="Helical" evidence="8">
    <location>
        <begin position="277"/>
        <end position="300"/>
    </location>
</feature>
<dbReference type="PANTHER" id="PTHR42682:SF3">
    <property type="entry name" value="FORMATE HYDROGENLYASE SUBUNIT 3-RELATED"/>
    <property type="match status" value="1"/>
</dbReference>
<feature type="transmembrane region" description="Helical" evidence="8">
    <location>
        <begin position="248"/>
        <end position="265"/>
    </location>
</feature>
<protein>
    <submittedName>
        <fullName evidence="10">Formate hydrogenlyase</fullName>
    </submittedName>
</protein>
<evidence type="ECO:0000256" key="5">
    <source>
        <dbReference type="ARBA" id="ARBA00023002"/>
    </source>
</evidence>
<organism evidence="10 11">
    <name type="scientific">Dehalobacterium formicoaceticum</name>
    <dbReference type="NCBI Taxonomy" id="51515"/>
    <lineage>
        <taxon>Bacteria</taxon>
        <taxon>Bacillati</taxon>
        <taxon>Bacillota</taxon>
        <taxon>Clostridia</taxon>
        <taxon>Eubacteriales</taxon>
        <taxon>Peptococcaceae</taxon>
        <taxon>Dehalobacterium</taxon>
    </lineage>
</organism>
<dbReference type="EMBL" id="JANPWE010000001">
    <property type="protein sequence ID" value="MCR6544313.1"/>
    <property type="molecule type" value="Genomic_DNA"/>
</dbReference>
<feature type="transmembrane region" description="Helical" evidence="8">
    <location>
        <begin position="85"/>
        <end position="105"/>
    </location>
</feature>
<gene>
    <name evidence="10" type="ORF">NVS47_02085</name>
</gene>
<feature type="transmembrane region" description="Helical" evidence="8">
    <location>
        <begin position="117"/>
        <end position="135"/>
    </location>
</feature>
<proteinExistence type="predicted"/>
<dbReference type="InterPro" id="IPR003918">
    <property type="entry name" value="NADH_UbQ_OxRdtase"/>
</dbReference>
<dbReference type="Pfam" id="PF00361">
    <property type="entry name" value="Proton_antipo_M"/>
    <property type="match status" value="1"/>
</dbReference>
<comment type="subcellular location">
    <subcellularLocation>
        <location evidence="1">Cell membrane</location>
        <topology evidence="1">Multi-pass membrane protein</topology>
    </subcellularLocation>
    <subcellularLocation>
        <location evidence="7">Membrane</location>
        <topology evidence="7">Multi-pass membrane protein</topology>
    </subcellularLocation>
</comment>
<accession>A0ABT1Y164</accession>
<feature type="transmembrane region" description="Helical" evidence="8">
    <location>
        <begin position="390"/>
        <end position="413"/>
    </location>
</feature>
<dbReference type="RefSeq" id="WP_242965403.1">
    <property type="nucleotide sequence ID" value="NZ_CP022121.1"/>
</dbReference>
<dbReference type="InterPro" id="IPR001750">
    <property type="entry name" value="ND/Mrp_TM"/>
</dbReference>
<feature type="domain" description="NADH:quinone oxidoreductase/Mrp antiporter transmembrane" evidence="9">
    <location>
        <begin position="137"/>
        <end position="420"/>
    </location>
</feature>
<dbReference type="Proteomes" id="UP001524944">
    <property type="component" value="Unassembled WGS sequence"/>
</dbReference>
<keyword evidence="4 8" id="KW-1133">Transmembrane helix</keyword>
<feature type="transmembrane region" description="Helical" evidence="8">
    <location>
        <begin position="538"/>
        <end position="561"/>
    </location>
</feature>
<reference evidence="10 11" key="1">
    <citation type="submission" date="2022-08" db="EMBL/GenBank/DDBJ databases">
        <title>Proteogenomics of the novel Dehalobacterium formicoaceticum strain EZ94 highlights a key role of methyltransferases during anaerobic dichloromethane degradation.</title>
        <authorList>
            <person name="Wasmund K."/>
        </authorList>
    </citation>
    <scope>NUCLEOTIDE SEQUENCE [LARGE SCALE GENOMIC DNA]</scope>
    <source>
        <strain evidence="10 11">EZ94</strain>
    </source>
</reference>
<keyword evidence="11" id="KW-1185">Reference proteome</keyword>
<feature type="transmembrane region" description="Helical" evidence="8">
    <location>
        <begin position="307"/>
        <end position="330"/>
    </location>
</feature>
<dbReference type="PRINTS" id="PR01437">
    <property type="entry name" value="NUOXDRDTASE4"/>
</dbReference>
<feature type="transmembrane region" description="Helical" evidence="8">
    <location>
        <begin position="350"/>
        <end position="369"/>
    </location>
</feature>
<evidence type="ECO:0000256" key="6">
    <source>
        <dbReference type="ARBA" id="ARBA00023136"/>
    </source>
</evidence>
<feature type="transmembrane region" description="Helical" evidence="8">
    <location>
        <begin position="6"/>
        <end position="27"/>
    </location>
</feature>
<dbReference type="PANTHER" id="PTHR42682">
    <property type="entry name" value="HYDROGENASE-4 COMPONENT F"/>
    <property type="match status" value="1"/>
</dbReference>
<comment type="caution">
    <text evidence="10">The sequence shown here is derived from an EMBL/GenBank/DDBJ whole genome shotgun (WGS) entry which is preliminary data.</text>
</comment>
<keyword evidence="5" id="KW-0560">Oxidoreductase</keyword>
<keyword evidence="2" id="KW-1003">Cell membrane</keyword>
<keyword evidence="3 7" id="KW-0812">Transmembrane</keyword>
<evidence type="ECO:0000256" key="7">
    <source>
        <dbReference type="RuleBase" id="RU000320"/>
    </source>
</evidence>
<keyword evidence="6 8" id="KW-0472">Membrane</keyword>
<feature type="transmembrane region" description="Helical" evidence="8">
    <location>
        <begin position="36"/>
        <end position="58"/>
    </location>
</feature>
<evidence type="ECO:0000256" key="2">
    <source>
        <dbReference type="ARBA" id="ARBA00022475"/>
    </source>
</evidence>
<evidence type="ECO:0000313" key="10">
    <source>
        <dbReference type="EMBL" id="MCR6544313.1"/>
    </source>
</evidence>
<sequence length="682" mass="75031">MFSLQPDNLFFANILLYIAAALLSLLLRKRHKRCNIIANLLCIAGATLGIFASLNYLLSDRGMLTLIHFSTSIPLIDLDLVIDDLASFFILGLSVLVLAVSLYSLGYNAHYYGKRNVGLFNFLYATFILSMFLVMTAGNTVFFFIAWEVMSLLSYFLVVFESEKEENQKAGTLYIIMTHIGATFLLIAFMIIFSFTGSFDIFGSSAVIPETAKNIIFILLLIGFGTKAGVIPLHIWLPYAHPAASSNVSALMSGIMIKTAIYGLIRFDLIYLGIQHTWWGVLILCIGVISAVLGVAYSLMEDNVKRLLAFSSIENIGIIFIGLGVSFIAFAQHNVFLGGLALTAALFHTFNHTLFKGGLFLGAGAIQYATHTKNMEELGGLIKKMPVTSIFVLCFALAISAIVPFNGFVSEWLTYQSLFANIDLDSAGGINMLYILTAAALALCGALAAVCFVKLFGISFLGRSRSTVAANAEEVPTSMLAGMGFLAALCLILGIFPMFFLGIADKIGRVFTGVSVTEQLQGGWLVAYLPLNVGGNSISPSFLLLALALLVLLGLMMVRIIGGKYRERKYNTWDCGFKEINARMQYSSTGFSKPLRIVFRILYRPGRELKTEKGASPYFPLTQNYRVTTEPIFEKHLYNPLILIISKFSIKTKLSIQTGSIHLYLFYILVAILVLLLYNHLV</sequence>
<feature type="transmembrane region" description="Helical" evidence="8">
    <location>
        <begin position="661"/>
        <end position="681"/>
    </location>
</feature>
<feature type="transmembrane region" description="Helical" evidence="8">
    <location>
        <begin position="141"/>
        <end position="160"/>
    </location>
</feature>
<evidence type="ECO:0000256" key="3">
    <source>
        <dbReference type="ARBA" id="ARBA00022692"/>
    </source>
</evidence>
<feature type="transmembrane region" description="Helical" evidence="8">
    <location>
        <begin position="215"/>
        <end position="236"/>
    </location>
</feature>
<evidence type="ECO:0000256" key="8">
    <source>
        <dbReference type="SAM" id="Phobius"/>
    </source>
</evidence>
<dbReference type="InterPro" id="IPR052175">
    <property type="entry name" value="ComplexI-like_HydComp"/>
</dbReference>
<evidence type="ECO:0000313" key="11">
    <source>
        <dbReference type="Proteomes" id="UP001524944"/>
    </source>
</evidence>
<feature type="transmembrane region" description="Helical" evidence="8">
    <location>
        <begin position="172"/>
        <end position="195"/>
    </location>
</feature>